<comment type="similarity">
    <text evidence="1">Belongs to the bacterial solute-binding protein 5 family.</text>
</comment>
<dbReference type="Gene3D" id="3.40.190.10">
    <property type="entry name" value="Periplasmic binding protein-like II"/>
    <property type="match status" value="1"/>
</dbReference>
<feature type="non-terminal residue" evidence="5">
    <location>
        <position position="254"/>
    </location>
</feature>
<dbReference type="PANTHER" id="PTHR30290:SF9">
    <property type="entry name" value="OLIGOPEPTIDE-BINDING PROTEIN APPA"/>
    <property type="match status" value="1"/>
</dbReference>
<reference evidence="5" key="1">
    <citation type="journal article" date="2014" name="Front. Microbiol.">
        <title>High frequency of phylogenetically diverse reductive dehalogenase-homologous genes in deep subseafloor sedimentary metagenomes.</title>
        <authorList>
            <person name="Kawai M."/>
            <person name="Futagami T."/>
            <person name="Toyoda A."/>
            <person name="Takaki Y."/>
            <person name="Nishi S."/>
            <person name="Hori S."/>
            <person name="Arai W."/>
            <person name="Tsubouchi T."/>
            <person name="Morono Y."/>
            <person name="Uchiyama I."/>
            <person name="Ito T."/>
            <person name="Fujiyama A."/>
            <person name="Inagaki F."/>
            <person name="Takami H."/>
        </authorList>
    </citation>
    <scope>NUCLEOTIDE SEQUENCE</scope>
    <source>
        <strain evidence="5">Expedition CK06-06</strain>
    </source>
</reference>
<evidence type="ECO:0000256" key="2">
    <source>
        <dbReference type="ARBA" id="ARBA00022448"/>
    </source>
</evidence>
<keyword evidence="2" id="KW-0813">Transport</keyword>
<dbReference type="AlphaFoldDB" id="X1DHV8"/>
<proteinExistence type="inferred from homology"/>
<keyword evidence="3" id="KW-0732">Signal</keyword>
<dbReference type="SUPFAM" id="SSF53850">
    <property type="entry name" value="Periplasmic binding protein-like II"/>
    <property type="match status" value="1"/>
</dbReference>
<dbReference type="PANTHER" id="PTHR30290">
    <property type="entry name" value="PERIPLASMIC BINDING COMPONENT OF ABC TRANSPORTER"/>
    <property type="match status" value="1"/>
</dbReference>
<organism evidence="5">
    <name type="scientific">marine sediment metagenome</name>
    <dbReference type="NCBI Taxonomy" id="412755"/>
    <lineage>
        <taxon>unclassified sequences</taxon>
        <taxon>metagenomes</taxon>
        <taxon>ecological metagenomes</taxon>
    </lineage>
</organism>
<dbReference type="GO" id="GO:0015833">
    <property type="term" value="P:peptide transport"/>
    <property type="evidence" value="ECO:0007669"/>
    <property type="project" value="TreeGrafter"/>
</dbReference>
<sequence>MERREYTAYDMEFNFTRRWESERSGPIVRALGTIEDWYAEDKYTFVVETNAFHAEWWFALGPDWHTEQYAPEVIAVGSTWENLVGTGPFYVKKHTPGVSIVYGRNPDYWRTTTINGKEYEIPFIDELVLPVIGDDATRVAAIRTGTVDIHMMVPTMYWDSLAATSPELLWAPSTSGETTGIVFNCKEEPLSNRDVRRALMIGTNLKLIADATYPGGLDYEYPVYSSLAGHIPLDELPAETRLLFDYNPTLAKTM</sequence>
<evidence type="ECO:0000259" key="4">
    <source>
        <dbReference type="Pfam" id="PF00496"/>
    </source>
</evidence>
<evidence type="ECO:0000313" key="5">
    <source>
        <dbReference type="EMBL" id="GAH04609.1"/>
    </source>
</evidence>
<name>X1DHV8_9ZZZZ</name>
<dbReference type="InterPro" id="IPR000914">
    <property type="entry name" value="SBP_5_dom"/>
</dbReference>
<comment type="caution">
    <text evidence="5">The sequence shown here is derived from an EMBL/GenBank/DDBJ whole genome shotgun (WGS) entry which is preliminary data.</text>
</comment>
<dbReference type="EMBL" id="BART01020544">
    <property type="protein sequence ID" value="GAH04609.1"/>
    <property type="molecule type" value="Genomic_DNA"/>
</dbReference>
<dbReference type="Pfam" id="PF00496">
    <property type="entry name" value="SBP_bac_5"/>
    <property type="match status" value="1"/>
</dbReference>
<dbReference type="GO" id="GO:1904680">
    <property type="term" value="F:peptide transmembrane transporter activity"/>
    <property type="evidence" value="ECO:0007669"/>
    <property type="project" value="TreeGrafter"/>
</dbReference>
<accession>X1DHV8</accession>
<evidence type="ECO:0000256" key="1">
    <source>
        <dbReference type="ARBA" id="ARBA00005695"/>
    </source>
</evidence>
<dbReference type="Gene3D" id="3.10.105.10">
    <property type="entry name" value="Dipeptide-binding Protein, Domain 3"/>
    <property type="match status" value="1"/>
</dbReference>
<gene>
    <name evidence="5" type="ORF">S01H4_38144</name>
</gene>
<dbReference type="InterPro" id="IPR039424">
    <property type="entry name" value="SBP_5"/>
</dbReference>
<protein>
    <recommendedName>
        <fullName evidence="4">Solute-binding protein family 5 domain-containing protein</fullName>
    </recommendedName>
</protein>
<evidence type="ECO:0000256" key="3">
    <source>
        <dbReference type="ARBA" id="ARBA00022729"/>
    </source>
</evidence>
<feature type="domain" description="Solute-binding protein family 5" evidence="4">
    <location>
        <begin position="6"/>
        <end position="253"/>
    </location>
</feature>